<name>A0ABT8C0A4_9BACT</name>
<protein>
    <submittedName>
        <fullName evidence="4">Nucleoside-diphosphate sugar epimerase/dehydratase</fullName>
    </submittedName>
</protein>
<dbReference type="Pfam" id="PF13727">
    <property type="entry name" value="CoA_binding_3"/>
    <property type="match status" value="1"/>
</dbReference>
<dbReference type="Proteomes" id="UP001236663">
    <property type="component" value="Unassembled WGS sequence"/>
</dbReference>
<dbReference type="InterPro" id="IPR036291">
    <property type="entry name" value="NAD(P)-bd_dom_sf"/>
</dbReference>
<dbReference type="Gene3D" id="3.40.50.720">
    <property type="entry name" value="NAD(P)-binding Rossmann-like Domain"/>
    <property type="match status" value="2"/>
</dbReference>
<feature type="domain" description="Polysaccharide biosynthesis protein CapD-like" evidence="3">
    <location>
        <begin position="293"/>
        <end position="581"/>
    </location>
</feature>
<evidence type="ECO:0000256" key="1">
    <source>
        <dbReference type="ARBA" id="ARBA00007430"/>
    </source>
</evidence>
<evidence type="ECO:0000256" key="2">
    <source>
        <dbReference type="SAM" id="Phobius"/>
    </source>
</evidence>
<accession>A0ABT8C0A4</accession>
<feature type="transmembrane region" description="Helical" evidence="2">
    <location>
        <begin position="86"/>
        <end position="104"/>
    </location>
</feature>
<organism evidence="4 5">
    <name type="scientific">Cyclobacterium jeungdonense</name>
    <dbReference type="NCBI Taxonomy" id="708087"/>
    <lineage>
        <taxon>Bacteria</taxon>
        <taxon>Pseudomonadati</taxon>
        <taxon>Bacteroidota</taxon>
        <taxon>Cytophagia</taxon>
        <taxon>Cytophagales</taxon>
        <taxon>Cyclobacteriaceae</taxon>
        <taxon>Cyclobacterium</taxon>
    </lineage>
</organism>
<dbReference type="CDD" id="cd05237">
    <property type="entry name" value="UDP_invert_4-6DH_SDR_e"/>
    <property type="match status" value="1"/>
</dbReference>
<evidence type="ECO:0000259" key="3">
    <source>
        <dbReference type="Pfam" id="PF02719"/>
    </source>
</evidence>
<keyword evidence="2" id="KW-1133">Transmembrane helix</keyword>
<keyword evidence="5" id="KW-1185">Reference proteome</keyword>
<gene>
    <name evidence="4" type="ORF">QWZ15_00035</name>
</gene>
<feature type="transmembrane region" description="Helical" evidence="2">
    <location>
        <begin position="12"/>
        <end position="34"/>
    </location>
</feature>
<comment type="caution">
    <text evidence="4">The sequence shown here is derived from an EMBL/GenBank/DDBJ whole genome shotgun (WGS) entry which is preliminary data.</text>
</comment>
<dbReference type="Pfam" id="PF02719">
    <property type="entry name" value="Polysacc_synt_2"/>
    <property type="match status" value="1"/>
</dbReference>
<dbReference type="RefSeq" id="WP_163385832.1">
    <property type="nucleotide sequence ID" value="NZ_JAUFQS010000001.1"/>
</dbReference>
<dbReference type="PANTHER" id="PTHR43318">
    <property type="entry name" value="UDP-N-ACETYLGLUCOSAMINE 4,6-DEHYDRATASE"/>
    <property type="match status" value="1"/>
</dbReference>
<dbReference type="EMBL" id="JAUFQS010000001">
    <property type="protein sequence ID" value="MDN3686199.1"/>
    <property type="molecule type" value="Genomic_DNA"/>
</dbReference>
<dbReference type="PANTHER" id="PTHR43318:SF1">
    <property type="entry name" value="POLYSACCHARIDE BIOSYNTHESIS PROTEIN EPSC-RELATED"/>
    <property type="match status" value="1"/>
</dbReference>
<feature type="transmembrane region" description="Helical" evidence="2">
    <location>
        <begin position="46"/>
        <end position="65"/>
    </location>
</feature>
<feature type="transmembrane region" description="Helical" evidence="2">
    <location>
        <begin position="110"/>
        <end position="133"/>
    </location>
</feature>
<reference evidence="5" key="1">
    <citation type="journal article" date="2019" name="Int. J. Syst. Evol. Microbiol.">
        <title>The Global Catalogue of Microorganisms (GCM) 10K type strain sequencing project: providing services to taxonomists for standard genome sequencing and annotation.</title>
        <authorList>
            <consortium name="The Broad Institute Genomics Platform"/>
            <consortium name="The Broad Institute Genome Sequencing Center for Infectious Disease"/>
            <person name="Wu L."/>
            <person name="Ma J."/>
        </authorList>
    </citation>
    <scope>NUCLEOTIDE SEQUENCE [LARGE SCALE GENOMIC DNA]</scope>
    <source>
        <strain evidence="5">CECT 7706</strain>
    </source>
</reference>
<evidence type="ECO:0000313" key="5">
    <source>
        <dbReference type="Proteomes" id="UP001236663"/>
    </source>
</evidence>
<dbReference type="SUPFAM" id="SSF51735">
    <property type="entry name" value="NAD(P)-binding Rossmann-fold domains"/>
    <property type="match status" value="2"/>
</dbReference>
<feature type="transmembrane region" description="Helical" evidence="2">
    <location>
        <begin position="153"/>
        <end position="170"/>
    </location>
</feature>
<dbReference type="InterPro" id="IPR051203">
    <property type="entry name" value="Polysaccharide_Synthase-Rel"/>
</dbReference>
<evidence type="ECO:0000313" key="4">
    <source>
        <dbReference type="EMBL" id="MDN3686199.1"/>
    </source>
</evidence>
<keyword evidence="2" id="KW-0472">Membrane</keyword>
<keyword evidence="2" id="KW-0812">Transmembrane</keyword>
<dbReference type="InterPro" id="IPR003869">
    <property type="entry name" value="Polysac_CapD-like"/>
</dbReference>
<proteinExistence type="inferred from homology"/>
<sequence>MFFSKKINILPRWFIACLDSIILFISIFFAYFLATNFDWLRMADLQVFQGSLVFVLSGLFVMFLTKSYTGIVRHTGIMDGMLILRTVGFTVLAVSVLNLLKLVIYGGGRVVPFAVLIIGGVLALFFLITYRLLVKDFFRKNKLKGMDLPKKRILIYGAGEAGSITYRAVVKDSQYQFLVSGFLDDDPRKKGKYFEGLPVFGNVDELPDLAERYELEELIIAIIDLPPRRKREIIDACIQLNIHAMTIPPVNQWIGGNLSPGALRDVKIEDLLGRESICLKNSRVSALISGKRVLVTGAAGSIGSELSRQIARCSPEVLVLLDMAESPLHDQEVFIQNEFKFLTLHSILEDVTNLEGLKKVFDLYRPDFVFHAAALKHVPMMEKYPVKAIQCNLLGTKNVADCAVAYGVKKMVMVSTDKAVNPTNVMGASKRLAEMYVQSLDKSQKEKHKSGTAFITTRFGNVLGSNGSVIPLFKRQIKNGGPLTVTDPDVTRYFMTIPEACDLVLEAGVMGKGGEIFVFDMGEPIRIIDLARKMIYLSGKKPGVDIDIEITGLRPGEKLYEEVLDSGEQSIETHHPKIKIAMVRPGNFQEIKRKMLLFETLFDPEDEMQLVLHMKKMVPEYISKMSRFEVLDGQKVEK</sequence>
<comment type="similarity">
    <text evidence="1">Belongs to the polysaccharide synthase family.</text>
</comment>